<dbReference type="Gene3D" id="3.20.20.70">
    <property type="entry name" value="Aldolase class I"/>
    <property type="match status" value="1"/>
</dbReference>
<evidence type="ECO:0000256" key="7">
    <source>
        <dbReference type="ARBA" id="ARBA00023244"/>
    </source>
</evidence>
<dbReference type="PROSITE" id="PS00169">
    <property type="entry name" value="D_ALA_DEHYDRATASE"/>
    <property type="match status" value="1"/>
</dbReference>
<dbReference type="GO" id="GO:0004655">
    <property type="term" value="F:porphobilinogen synthase activity"/>
    <property type="evidence" value="ECO:0007669"/>
    <property type="project" value="UniProtKB-EC"/>
</dbReference>
<dbReference type="InterPro" id="IPR013785">
    <property type="entry name" value="Aldolase_TIM"/>
</dbReference>
<dbReference type="Pfam" id="PF00490">
    <property type="entry name" value="ALAD"/>
    <property type="match status" value="1"/>
</dbReference>
<reference evidence="13 14" key="1">
    <citation type="submission" date="2015-02" db="EMBL/GenBank/DDBJ databases">
        <title>Genome Sequencing of Rickettsiales.</title>
        <authorList>
            <person name="Daugherty S.C."/>
            <person name="Su Q."/>
            <person name="Abolude K."/>
            <person name="Beier-Sexton M."/>
            <person name="Carlyon J.A."/>
            <person name="Carter R."/>
            <person name="Day N.P."/>
            <person name="Dumler S.J."/>
            <person name="Dyachenko V."/>
            <person name="Godinez A."/>
            <person name="Kurtti T.J."/>
            <person name="Lichay M."/>
            <person name="Mullins K.E."/>
            <person name="Ott S."/>
            <person name="Pappas-Brown V."/>
            <person name="Paris D.H."/>
            <person name="Patel P."/>
            <person name="Richards A.L."/>
            <person name="Sadzewicz L."/>
            <person name="Sears K."/>
            <person name="Seidman D."/>
            <person name="Sengamalay N."/>
            <person name="Stenos J."/>
            <person name="Tallon L.J."/>
            <person name="Vincent G."/>
            <person name="Fraser C.M."/>
            <person name="Munderloh U."/>
            <person name="Dunning-Hotopp J.C."/>
        </authorList>
    </citation>
    <scope>NUCLEOTIDE SEQUENCE [LARGE SCALE GENOMIC DNA]</scope>
    <source>
        <strain evidence="13 14">RAC413</strain>
    </source>
</reference>
<feature type="active site" description="Schiff-base intermediate with substrate" evidence="9">
    <location>
        <position position="252"/>
    </location>
</feature>
<evidence type="ECO:0000256" key="10">
    <source>
        <dbReference type="PIRSR" id="PIRSR001415-5"/>
    </source>
</evidence>
<evidence type="ECO:0000256" key="4">
    <source>
        <dbReference type="ARBA" id="ARBA00020771"/>
    </source>
</evidence>
<dbReference type="InterPro" id="IPR001731">
    <property type="entry name" value="ALAD"/>
</dbReference>
<feature type="binding site" evidence="10">
    <location>
        <position position="237"/>
    </location>
    <ligand>
        <name>Mg(2+)</name>
        <dbReference type="ChEBI" id="CHEBI:18420"/>
    </ligand>
</feature>
<dbReference type="GO" id="GO:0005829">
    <property type="term" value="C:cytosol"/>
    <property type="evidence" value="ECO:0007669"/>
    <property type="project" value="TreeGrafter"/>
</dbReference>
<dbReference type="InterPro" id="IPR030656">
    <property type="entry name" value="ALAD_AS"/>
</dbReference>
<keyword evidence="6 11" id="KW-0456">Lyase</keyword>
<keyword evidence="10" id="KW-0479">Metal-binding</keyword>
<keyword evidence="14" id="KW-1185">Reference proteome</keyword>
<dbReference type="STRING" id="1359163.NLO413_0028"/>
<comment type="caution">
    <text evidence="13">The sequence shown here is derived from an EMBL/GenBank/DDBJ whole genome shotgun (WGS) entry which is preliminary data.</text>
</comment>
<evidence type="ECO:0000256" key="8">
    <source>
        <dbReference type="ARBA" id="ARBA00047651"/>
    </source>
</evidence>
<dbReference type="FunFam" id="3.20.20.70:FF:000019">
    <property type="entry name" value="Delta-aminolevulinic acid dehydratase"/>
    <property type="match status" value="1"/>
</dbReference>
<dbReference type="GO" id="GO:0006782">
    <property type="term" value="P:protoporphyrinogen IX biosynthetic process"/>
    <property type="evidence" value="ECO:0007669"/>
    <property type="project" value="UniProtKB-UniPathway"/>
</dbReference>
<feature type="active site" description="Schiff-base intermediate with substrate" evidence="9">
    <location>
        <position position="197"/>
    </location>
</feature>
<dbReference type="PATRIC" id="fig|1359163.3.peg.28"/>
<dbReference type="UniPathway" id="UPA00251">
    <property type="reaction ID" value="UER00318"/>
</dbReference>
<gene>
    <name evidence="13" type="primary">hemB</name>
    <name evidence="13" type="ORF">NLO413_0028</name>
</gene>
<keyword evidence="10" id="KW-0460">Magnesium</keyword>
<dbReference type="EMBL" id="LANX01000001">
    <property type="protein sequence ID" value="KJV68668.1"/>
    <property type="molecule type" value="Genomic_DNA"/>
</dbReference>
<evidence type="ECO:0000313" key="13">
    <source>
        <dbReference type="EMBL" id="KJV68668.1"/>
    </source>
</evidence>
<dbReference type="PIRSF" id="PIRSF001415">
    <property type="entry name" value="Porphbilin_synth"/>
    <property type="match status" value="1"/>
</dbReference>
<organism evidence="13 14">
    <name type="scientific">Candidatus Neoehrlichia procyonis str. RAC413</name>
    <dbReference type="NCBI Taxonomy" id="1359163"/>
    <lineage>
        <taxon>Bacteria</taxon>
        <taxon>Pseudomonadati</taxon>
        <taxon>Pseudomonadota</taxon>
        <taxon>Alphaproteobacteria</taxon>
        <taxon>Rickettsiales</taxon>
        <taxon>Anaplasmataceae</taxon>
        <taxon>Candidatus Neoehrlichia</taxon>
    </lineage>
</organism>
<keyword evidence="5" id="KW-0350">Heme biosynthesis</keyword>
<dbReference type="OrthoDB" id="9805001at2"/>
<dbReference type="Proteomes" id="UP000033562">
    <property type="component" value="Unassembled WGS sequence"/>
</dbReference>
<comment type="similarity">
    <text evidence="2 12">Belongs to the ALAD family.</text>
</comment>
<dbReference type="SUPFAM" id="SSF51569">
    <property type="entry name" value="Aldolase"/>
    <property type="match status" value="1"/>
</dbReference>
<evidence type="ECO:0000256" key="1">
    <source>
        <dbReference type="ARBA" id="ARBA00004694"/>
    </source>
</evidence>
<evidence type="ECO:0000256" key="11">
    <source>
        <dbReference type="RuleBase" id="RU000515"/>
    </source>
</evidence>
<evidence type="ECO:0000313" key="14">
    <source>
        <dbReference type="Proteomes" id="UP000033562"/>
    </source>
</evidence>
<dbReference type="PANTHER" id="PTHR11458:SF0">
    <property type="entry name" value="DELTA-AMINOLEVULINIC ACID DEHYDRATASE"/>
    <property type="match status" value="1"/>
</dbReference>
<proteinExistence type="inferred from homology"/>
<dbReference type="GO" id="GO:0008270">
    <property type="term" value="F:zinc ion binding"/>
    <property type="evidence" value="ECO:0007669"/>
    <property type="project" value="TreeGrafter"/>
</dbReference>
<dbReference type="SMART" id="SM01004">
    <property type="entry name" value="ALAD"/>
    <property type="match status" value="1"/>
</dbReference>
<accession>A0A0F3NKU1</accession>
<evidence type="ECO:0000256" key="5">
    <source>
        <dbReference type="ARBA" id="ARBA00023133"/>
    </source>
</evidence>
<dbReference type="PRINTS" id="PR00144">
    <property type="entry name" value="DALDHYDRTASE"/>
</dbReference>
<evidence type="ECO:0000256" key="12">
    <source>
        <dbReference type="RuleBase" id="RU004161"/>
    </source>
</evidence>
<evidence type="ECO:0000256" key="9">
    <source>
        <dbReference type="PIRSR" id="PIRSR001415-1"/>
    </source>
</evidence>
<comment type="catalytic activity">
    <reaction evidence="8 11">
        <text>2 5-aminolevulinate = porphobilinogen + 2 H2O + H(+)</text>
        <dbReference type="Rhea" id="RHEA:24064"/>
        <dbReference type="ChEBI" id="CHEBI:15377"/>
        <dbReference type="ChEBI" id="CHEBI:15378"/>
        <dbReference type="ChEBI" id="CHEBI:58126"/>
        <dbReference type="ChEBI" id="CHEBI:356416"/>
        <dbReference type="EC" id="4.2.1.24"/>
    </reaction>
</comment>
<dbReference type="NCBIfam" id="NF006762">
    <property type="entry name" value="PRK09283.1"/>
    <property type="match status" value="1"/>
</dbReference>
<dbReference type="AlphaFoldDB" id="A0A0F3NKU1"/>
<evidence type="ECO:0000256" key="3">
    <source>
        <dbReference type="ARBA" id="ARBA00012053"/>
    </source>
</evidence>
<dbReference type="PANTHER" id="PTHR11458">
    <property type="entry name" value="DELTA-AMINOLEVULINIC ACID DEHYDRATASE"/>
    <property type="match status" value="1"/>
</dbReference>
<dbReference type="EC" id="4.2.1.24" evidence="3 11"/>
<dbReference type="CDD" id="cd04823">
    <property type="entry name" value="ALAD_PBGS_aspartate_rich"/>
    <property type="match status" value="1"/>
</dbReference>
<comment type="pathway">
    <text evidence="1">Porphyrin-containing compound metabolism; protoporphyrin-IX biosynthesis; coproporphyrinogen-III from 5-aminolevulinate: step 1/4.</text>
</comment>
<comment type="subunit">
    <text evidence="11">Homooctamer.</text>
</comment>
<sequence>MTFPSIRLRRKRLHRWLRNLLQENSLSINDLIFPLFVHDEDKEVIPIEGLNQIKRYSISQIINIVQEAKNLGINAIALFPVVNNQLKCEEAQEAYNPNNLICNTIKAIKDVVPNIGIIADVALDPYTPSGHDGIFINGKVDNDATIPVLCKQAAMLAAAGCDIVAPSDMMDGRIKAIREFLDNCSFQDTCILSYAVKYCSSFYNPFRYAVGSRNTSQTIDKSTYQVNIANVNEALIEIQTDIDEGADIIMIKPGMPYLDIINSASNLFKVPVFAYQVSGEYAMIKAAAQNGWLDYDQAIYESLIGFKRAGAKSIITYAALELANIINS</sequence>
<protein>
    <recommendedName>
        <fullName evidence="4 11">Delta-aminolevulinic acid dehydratase</fullName>
        <ecNumber evidence="3 11">4.2.1.24</ecNumber>
    </recommendedName>
</protein>
<evidence type="ECO:0000256" key="2">
    <source>
        <dbReference type="ARBA" id="ARBA00008055"/>
    </source>
</evidence>
<keyword evidence="7 11" id="KW-0627">Porphyrin biosynthesis</keyword>
<name>A0A0F3NKU1_9RICK</name>
<dbReference type="RefSeq" id="WP_045808546.1">
    <property type="nucleotide sequence ID" value="NZ_LANX01000001.1"/>
</dbReference>
<evidence type="ECO:0000256" key="6">
    <source>
        <dbReference type="ARBA" id="ARBA00023239"/>
    </source>
</evidence>